<keyword evidence="3" id="KW-0498">Mitosis</keyword>
<gene>
    <name evidence="7" type="primary">Pds5b</name>
    <name evidence="7" type="ORF">T02_15555</name>
</gene>
<dbReference type="PRINTS" id="PR00929">
    <property type="entry name" value="ATHOOK"/>
</dbReference>
<dbReference type="GO" id="GO:0000785">
    <property type="term" value="C:chromatin"/>
    <property type="evidence" value="ECO:0007669"/>
    <property type="project" value="TreeGrafter"/>
</dbReference>
<keyword evidence="4" id="KW-0539">Nucleus</keyword>
<evidence type="ECO:0000256" key="4">
    <source>
        <dbReference type="ARBA" id="ARBA00023242"/>
    </source>
</evidence>
<dbReference type="Pfam" id="PF20168">
    <property type="entry name" value="PDS5"/>
    <property type="match status" value="1"/>
</dbReference>
<reference evidence="7 8" key="1">
    <citation type="submission" date="2015-05" db="EMBL/GenBank/DDBJ databases">
        <title>Evolution of Trichinella species and genotypes.</title>
        <authorList>
            <person name="Korhonen P.K."/>
            <person name="Edoardo P."/>
            <person name="Giuseppe L.R."/>
            <person name="Gasser R.B."/>
        </authorList>
    </citation>
    <scope>NUCLEOTIDE SEQUENCE [LARGE SCALE GENOMIC DNA]</scope>
    <source>
        <strain evidence="7">ISS10</strain>
    </source>
</reference>
<sequence>MIYLLNLKKLSDNEVITCTCHSLTVYQQFPFCADFLFKLWKTMPSNDVIYPENCSPLTANLSSNDLVKRLKVLSNALGKLTQEEAAETDYRKLARFLKSLELMNHKSKEVKVFLACCFVELFRLYVPAGPFDDSSDVFAVQSFLLDELKAIATEKNHLFGHYYYILETISNIKVFNTLIDLPNASEMALKLFKALFFIARIKEDEKIVNLSTEIIDSLLQEMDYLPEECVDFLMEHLVEPLKSEEVNAYKFAKKILIKSENYIKASLSTALGSALLEEECAYHFIWKHCCSVIVELYRVNPVFVMNIVPMLEIKFKSVEESERLNGIRFYEKLATDSDFNVINDHPLLWKQFVGRFSDISANVRLGCAKVIGEILSIHPELTDELTEVLVMRSRDAEESVRLEILSIILKLIKSHTKNLNNELLNSVGARTLDKKVFYMCTLHTLQFKVRKEALRCLGALNHKIVSGTLEEITENLNTTSICSKLLHTYYSTNFDDRILCEKLLYTSIVPFKLPCEKKMNILLNVYATIDEPAVKCFNEIIKQQDSTRLLMRSIINLDKGVDDSNRFNKVLVKIKQLAETFTNSLKVTEHLKQFFSCLQKDKRMLNLVESLIDMKYKTNEVEPVVKEIMSRLAKERKDILSVARLLLERASPVLLDADALDALCEQVENVVLGTQSLQGISEDHYRSRSLDLLLLLSCAFPQVFSTETSLQILIGFLKEQSEAAVVEIALQIIANVAANFRTCPRLQGLLISILKKLIEKGPMKQAKHAVKCFHKLCGDDNRSSFAAMFHGLKVRALEQETGLATILTSLGCIATCCPNIFYDDVKCVIDHLRNALFVTSTCESFDDSLQTKIAFVQLIVRWLVSSTSADCAEVQNCIQFLMSLVTMTNETRNELNLKKDVASAMKVAAGCGMLKLLQLKIFRQLLTVQQYREIAFLTFDSSDIVREKFLTKLQKYVKDLKLSIKFMAFYPLINLVSSGNKKVLDKQMKMLQQSLLFNIHRRRQFVRCNPAVQADRAILLEYLPEYYMCYVIYLLSYWPGFRKHDDIKALATLRKCLWFAIEPLTVKKEGDEFNYDFLFYLLIDLKHTKLQNELENTQQNEKFWALCDLALLVLNVSPHDILKKGTSARQRNVLPTRFFNVSSKMASNISSYLPVEMQLGEKHEKHKVRKVAGLSASTSILRNQSKELSKRDTSRGLDLDDSFLDESKLLVEQMTTANGPASPTVQIVRKRGRPRKYSVNTGESGVATPVANFAGSLPIDSNKNGVADAREHQKRKEQPDSSSDGGCSALDQDGSNSKNASEAEVEGLSTDVGVTPLRKRGRPRKYHITQTNGSSASESSTPKLDCEQQQQQQNDSAIGTPSRKRSAEVEETTTPETTKRKRGRPRQQTFDPKLPTPATPLAITRRSARINRRRMTQ</sequence>
<dbReference type="PANTHER" id="PTHR12663:SF0">
    <property type="entry name" value="PRECOCIOUS DISSOCIATION OF SISTERS 5, ISOFORM A"/>
    <property type="match status" value="1"/>
</dbReference>
<dbReference type="InterPro" id="IPR016024">
    <property type="entry name" value="ARM-type_fold"/>
</dbReference>
<evidence type="ECO:0000256" key="6">
    <source>
        <dbReference type="SAM" id="MobiDB-lite"/>
    </source>
</evidence>
<evidence type="ECO:0000256" key="5">
    <source>
        <dbReference type="ARBA" id="ARBA00023306"/>
    </source>
</evidence>
<name>A0A0V1LAL6_9BILA</name>
<accession>A0A0V1LAL6</accession>
<dbReference type="GO" id="GO:0006281">
    <property type="term" value="P:DNA repair"/>
    <property type="evidence" value="ECO:0007669"/>
    <property type="project" value="TreeGrafter"/>
</dbReference>
<keyword evidence="2" id="KW-0132">Cell division</keyword>
<dbReference type="OrthoDB" id="200660at2759"/>
<dbReference type="Proteomes" id="UP000054721">
    <property type="component" value="Unassembled WGS sequence"/>
</dbReference>
<dbReference type="InterPro" id="IPR017956">
    <property type="entry name" value="AT_hook_DNA-bd_motif"/>
</dbReference>
<keyword evidence="8" id="KW-1185">Reference proteome</keyword>
<dbReference type="SMART" id="SM00384">
    <property type="entry name" value="AT_hook"/>
    <property type="match status" value="3"/>
</dbReference>
<dbReference type="InterPro" id="IPR039776">
    <property type="entry name" value="Pds5"/>
</dbReference>
<dbReference type="Gene3D" id="1.25.10.10">
    <property type="entry name" value="Leucine-rich Repeat Variant"/>
    <property type="match status" value="1"/>
</dbReference>
<dbReference type="Pfam" id="PF02178">
    <property type="entry name" value="AT_hook"/>
    <property type="match status" value="3"/>
</dbReference>
<evidence type="ECO:0000313" key="8">
    <source>
        <dbReference type="Proteomes" id="UP000054721"/>
    </source>
</evidence>
<dbReference type="STRING" id="6335.A0A0V1LAL6"/>
<dbReference type="PANTHER" id="PTHR12663">
    <property type="entry name" value="ANDROGEN INDUCED INHIBITOR OF PROLIFERATION AS3 / PDS5-RELATED"/>
    <property type="match status" value="1"/>
</dbReference>
<evidence type="ECO:0000256" key="3">
    <source>
        <dbReference type="ARBA" id="ARBA00022776"/>
    </source>
</evidence>
<feature type="region of interest" description="Disordered" evidence="6">
    <location>
        <begin position="1214"/>
        <end position="1417"/>
    </location>
</feature>
<feature type="compositionally biased region" description="Basic residues" evidence="6">
    <location>
        <begin position="1317"/>
        <end position="1327"/>
    </location>
</feature>
<evidence type="ECO:0000256" key="2">
    <source>
        <dbReference type="ARBA" id="ARBA00022618"/>
    </source>
</evidence>
<proteinExistence type="predicted"/>
<dbReference type="GO" id="GO:0003677">
    <property type="term" value="F:DNA binding"/>
    <property type="evidence" value="ECO:0007669"/>
    <property type="project" value="InterPro"/>
</dbReference>
<feature type="compositionally biased region" description="Polar residues" evidence="6">
    <location>
        <begin position="1214"/>
        <end position="1225"/>
    </location>
</feature>
<dbReference type="GO" id="GO:0051301">
    <property type="term" value="P:cell division"/>
    <property type="evidence" value="ECO:0007669"/>
    <property type="project" value="UniProtKB-KW"/>
</dbReference>
<evidence type="ECO:0000256" key="1">
    <source>
        <dbReference type="ARBA" id="ARBA00004123"/>
    </source>
</evidence>
<dbReference type="InterPro" id="IPR011989">
    <property type="entry name" value="ARM-like"/>
</dbReference>
<comment type="caution">
    <text evidence="7">The sequence shown here is derived from an EMBL/GenBank/DDBJ whole genome shotgun (WGS) entry which is preliminary data.</text>
</comment>
<dbReference type="GO" id="GO:0005634">
    <property type="term" value="C:nucleus"/>
    <property type="evidence" value="ECO:0007669"/>
    <property type="project" value="UniProtKB-SubCell"/>
</dbReference>
<evidence type="ECO:0000313" key="7">
    <source>
        <dbReference type="EMBL" id="KRZ56573.1"/>
    </source>
</evidence>
<protein>
    <submittedName>
        <fullName evidence="7">Sister chromatid cohesion protein PDS5-like protein B</fullName>
    </submittedName>
</protein>
<organism evidence="7 8">
    <name type="scientific">Trichinella nativa</name>
    <dbReference type="NCBI Taxonomy" id="6335"/>
    <lineage>
        <taxon>Eukaryota</taxon>
        <taxon>Metazoa</taxon>
        <taxon>Ecdysozoa</taxon>
        <taxon>Nematoda</taxon>
        <taxon>Enoplea</taxon>
        <taxon>Dorylaimia</taxon>
        <taxon>Trichinellida</taxon>
        <taxon>Trichinellidae</taxon>
        <taxon>Trichinella</taxon>
    </lineage>
</organism>
<feature type="compositionally biased region" description="Polar residues" evidence="6">
    <location>
        <begin position="1328"/>
        <end position="1342"/>
    </location>
</feature>
<feature type="compositionally biased region" description="Basic and acidic residues" evidence="6">
    <location>
        <begin position="1268"/>
        <end position="1279"/>
    </location>
</feature>
<dbReference type="SUPFAM" id="SSF48371">
    <property type="entry name" value="ARM repeat"/>
    <property type="match status" value="1"/>
</dbReference>
<keyword evidence="5" id="KW-0131">Cell cycle</keyword>
<comment type="subcellular location">
    <subcellularLocation>
        <location evidence="1">Nucleus</location>
    </subcellularLocation>
</comment>
<dbReference type="EMBL" id="JYDW01000091">
    <property type="protein sequence ID" value="KRZ56573.1"/>
    <property type="molecule type" value="Genomic_DNA"/>
</dbReference>
<dbReference type="GO" id="GO:0007064">
    <property type="term" value="P:mitotic sister chromatid cohesion"/>
    <property type="evidence" value="ECO:0007669"/>
    <property type="project" value="InterPro"/>
</dbReference>
<feature type="compositionally biased region" description="Basic residues" evidence="6">
    <location>
        <begin position="1406"/>
        <end position="1417"/>
    </location>
</feature>